<protein>
    <submittedName>
        <fullName evidence="2">Uncharacterized protein</fullName>
    </submittedName>
</protein>
<evidence type="ECO:0000313" key="3">
    <source>
        <dbReference type="Proteomes" id="UP001212841"/>
    </source>
</evidence>
<organism evidence="2 3">
    <name type="scientific">Rhizophlyctis rosea</name>
    <dbReference type="NCBI Taxonomy" id="64517"/>
    <lineage>
        <taxon>Eukaryota</taxon>
        <taxon>Fungi</taxon>
        <taxon>Fungi incertae sedis</taxon>
        <taxon>Chytridiomycota</taxon>
        <taxon>Chytridiomycota incertae sedis</taxon>
        <taxon>Chytridiomycetes</taxon>
        <taxon>Rhizophlyctidales</taxon>
        <taxon>Rhizophlyctidaceae</taxon>
        <taxon>Rhizophlyctis</taxon>
    </lineage>
</organism>
<feature type="region of interest" description="Disordered" evidence="1">
    <location>
        <begin position="72"/>
        <end position="121"/>
    </location>
</feature>
<dbReference type="Gene3D" id="3.60.130.30">
    <property type="match status" value="1"/>
</dbReference>
<evidence type="ECO:0000256" key="1">
    <source>
        <dbReference type="SAM" id="MobiDB-lite"/>
    </source>
</evidence>
<gene>
    <name evidence="2" type="ORF">HK097_001437</name>
</gene>
<evidence type="ECO:0000313" key="2">
    <source>
        <dbReference type="EMBL" id="KAJ3044554.1"/>
    </source>
</evidence>
<comment type="caution">
    <text evidence="2">The sequence shown here is derived from an EMBL/GenBank/DDBJ whole genome shotgun (WGS) entry which is preliminary data.</text>
</comment>
<proteinExistence type="predicted"/>
<dbReference type="EMBL" id="JADGJD010001288">
    <property type="protein sequence ID" value="KAJ3044554.1"/>
    <property type="molecule type" value="Genomic_DNA"/>
</dbReference>
<accession>A0AAD5X0S3</accession>
<reference evidence="2" key="1">
    <citation type="submission" date="2020-05" db="EMBL/GenBank/DDBJ databases">
        <title>Phylogenomic resolution of chytrid fungi.</title>
        <authorList>
            <person name="Stajich J.E."/>
            <person name="Amses K."/>
            <person name="Simmons R."/>
            <person name="Seto K."/>
            <person name="Myers J."/>
            <person name="Bonds A."/>
            <person name="Quandt C.A."/>
            <person name="Barry K."/>
            <person name="Liu P."/>
            <person name="Grigoriev I."/>
            <person name="Longcore J.E."/>
            <person name="James T.Y."/>
        </authorList>
    </citation>
    <scope>NUCLEOTIDE SEQUENCE</scope>
    <source>
        <strain evidence="2">JEL0318</strain>
    </source>
</reference>
<dbReference type="Proteomes" id="UP001212841">
    <property type="component" value="Unassembled WGS sequence"/>
</dbReference>
<keyword evidence="3" id="KW-1185">Reference proteome</keyword>
<sequence length="301" mass="33939">MDVSNEEMEGLFDLMKYELGNSGKNAIVFILKDRDWVPINTVIKYKKHRDQGTLVSARNNAYKALRESILTGSPHFKKDNPNNNRANPKGLPNARIGVVGSHLNQESGPSRPRLTPLEKSGTPRDVVARCCMRNGQREMNAQGVDAFFTCFPAIVVKLILIYDELDESCKQAVRELGLSPFYRLSANFATTSRIHPDHNDSYLSIVLFYGNWNPSKRYGSLCLADLRITHITRPGDICITATRFLHHWVTKWHRLTESHAAQTPVMGDLRCSNVISQTGQFAKDVGSGKGKLLKWEKPEQE</sequence>
<name>A0AAD5X0S3_9FUNG</name>
<dbReference type="AlphaFoldDB" id="A0AAD5X0S3"/>